<dbReference type="OrthoDB" id="10501423at2759"/>
<reference evidence="1" key="1">
    <citation type="submission" date="2021-06" db="EMBL/GenBank/DDBJ databases">
        <authorList>
            <person name="Kallberg Y."/>
            <person name="Tangrot J."/>
            <person name="Rosling A."/>
        </authorList>
    </citation>
    <scope>NUCLEOTIDE SEQUENCE</scope>
    <source>
        <strain evidence="1">AZ414A</strain>
    </source>
</reference>
<keyword evidence="2" id="KW-1185">Reference proteome</keyword>
<dbReference type="EMBL" id="CAJVPK010000359">
    <property type="protein sequence ID" value="CAG8499486.1"/>
    <property type="molecule type" value="Genomic_DNA"/>
</dbReference>
<evidence type="ECO:0000313" key="1">
    <source>
        <dbReference type="EMBL" id="CAG8499486.1"/>
    </source>
</evidence>
<dbReference type="AlphaFoldDB" id="A0A9N9EYY6"/>
<organism evidence="1 2">
    <name type="scientific">Diversispora eburnea</name>
    <dbReference type="NCBI Taxonomy" id="1213867"/>
    <lineage>
        <taxon>Eukaryota</taxon>
        <taxon>Fungi</taxon>
        <taxon>Fungi incertae sedis</taxon>
        <taxon>Mucoromycota</taxon>
        <taxon>Glomeromycotina</taxon>
        <taxon>Glomeromycetes</taxon>
        <taxon>Diversisporales</taxon>
        <taxon>Diversisporaceae</taxon>
        <taxon>Diversispora</taxon>
    </lineage>
</organism>
<feature type="non-terminal residue" evidence="1">
    <location>
        <position position="42"/>
    </location>
</feature>
<proteinExistence type="predicted"/>
<protein>
    <submittedName>
        <fullName evidence="1">2534_t:CDS:1</fullName>
    </submittedName>
</protein>
<dbReference type="Proteomes" id="UP000789706">
    <property type="component" value="Unassembled WGS sequence"/>
</dbReference>
<gene>
    <name evidence="1" type="ORF">DEBURN_LOCUS4600</name>
</gene>
<comment type="caution">
    <text evidence="1">The sequence shown here is derived from an EMBL/GenBank/DDBJ whole genome shotgun (WGS) entry which is preliminary data.</text>
</comment>
<evidence type="ECO:0000313" key="2">
    <source>
        <dbReference type="Proteomes" id="UP000789706"/>
    </source>
</evidence>
<accession>A0A9N9EYY6</accession>
<sequence>LFEILISSENKEYNDIIRQSDAEENDIGLEQEMQQINEEFSQ</sequence>
<name>A0A9N9EYY6_9GLOM</name>